<dbReference type="InterPro" id="IPR001296">
    <property type="entry name" value="Glyco_trans_1"/>
</dbReference>
<comment type="caution">
    <text evidence="3">The sequence shown here is derived from an EMBL/GenBank/DDBJ whole genome shotgun (WGS) entry which is preliminary data.</text>
</comment>
<dbReference type="Pfam" id="PF00534">
    <property type="entry name" value="Glycos_transf_1"/>
    <property type="match status" value="1"/>
</dbReference>
<reference evidence="4" key="1">
    <citation type="submission" date="2017-09" db="EMBL/GenBank/DDBJ databases">
        <title>Depth-based differentiation of microbial function through sediment-hosted aquifers and enrichment of novel symbionts in the deep terrestrial subsurface.</title>
        <authorList>
            <person name="Probst A.J."/>
            <person name="Ladd B."/>
            <person name="Jarett J.K."/>
            <person name="Geller-Mcgrath D.E."/>
            <person name="Sieber C.M.K."/>
            <person name="Emerson J.B."/>
            <person name="Anantharaman K."/>
            <person name="Thomas B.C."/>
            <person name="Malmstrom R."/>
            <person name="Stieglmeier M."/>
            <person name="Klingl A."/>
            <person name="Woyke T."/>
            <person name="Ryan C.M."/>
            <person name="Banfield J.F."/>
        </authorList>
    </citation>
    <scope>NUCLEOTIDE SEQUENCE [LARGE SCALE GENOMIC DNA]</scope>
</reference>
<dbReference type="Gene3D" id="3.40.50.2000">
    <property type="entry name" value="Glycogen Phosphorylase B"/>
    <property type="match status" value="1"/>
</dbReference>
<evidence type="ECO:0000256" key="1">
    <source>
        <dbReference type="ARBA" id="ARBA00022679"/>
    </source>
</evidence>
<accession>A0A2M8L5B8</accession>
<name>A0A2M8L5B8_9BACT</name>
<dbReference type="GO" id="GO:0016757">
    <property type="term" value="F:glycosyltransferase activity"/>
    <property type="evidence" value="ECO:0007669"/>
    <property type="project" value="InterPro"/>
</dbReference>
<dbReference type="AlphaFoldDB" id="A0A2M8L5B8"/>
<keyword evidence="1" id="KW-0808">Transferase</keyword>
<sequence length="106" mass="11332">MPALYRGAVAFVSPSLYEGFGLTLVEAMACGCPVICGNAGSQPEVVGSAGLQVNPKRVSEISSAMSYLVSSPALRQKLTRAGLARAKTFSWRKFSEKVLEITRNCF</sequence>
<dbReference type="PANTHER" id="PTHR46401:SF2">
    <property type="entry name" value="GLYCOSYLTRANSFERASE WBBK-RELATED"/>
    <property type="match status" value="1"/>
</dbReference>
<evidence type="ECO:0000313" key="4">
    <source>
        <dbReference type="Proteomes" id="UP000229500"/>
    </source>
</evidence>
<feature type="domain" description="Glycosyl transferase family 1" evidence="2">
    <location>
        <begin position="2"/>
        <end position="82"/>
    </location>
</feature>
<dbReference type="GO" id="GO:0009103">
    <property type="term" value="P:lipopolysaccharide biosynthetic process"/>
    <property type="evidence" value="ECO:0007669"/>
    <property type="project" value="TreeGrafter"/>
</dbReference>
<protein>
    <recommendedName>
        <fullName evidence="2">Glycosyl transferase family 1 domain-containing protein</fullName>
    </recommendedName>
</protein>
<evidence type="ECO:0000313" key="3">
    <source>
        <dbReference type="EMBL" id="PJE68996.1"/>
    </source>
</evidence>
<evidence type="ECO:0000259" key="2">
    <source>
        <dbReference type="Pfam" id="PF00534"/>
    </source>
</evidence>
<dbReference type="SUPFAM" id="SSF53756">
    <property type="entry name" value="UDP-Glycosyltransferase/glycogen phosphorylase"/>
    <property type="match status" value="1"/>
</dbReference>
<dbReference type="PANTHER" id="PTHR46401">
    <property type="entry name" value="GLYCOSYLTRANSFERASE WBBK-RELATED"/>
    <property type="match status" value="1"/>
</dbReference>
<gene>
    <name evidence="3" type="ORF">COU96_02160</name>
</gene>
<organism evidence="3 4">
    <name type="scientific">Candidatus Shapirobacteria bacterium CG10_big_fil_rev_8_21_14_0_10_38_14</name>
    <dbReference type="NCBI Taxonomy" id="1974483"/>
    <lineage>
        <taxon>Bacteria</taxon>
        <taxon>Candidatus Shapironibacteriota</taxon>
    </lineage>
</organism>
<dbReference type="Proteomes" id="UP000229500">
    <property type="component" value="Unassembled WGS sequence"/>
</dbReference>
<dbReference type="EMBL" id="PFEL01000081">
    <property type="protein sequence ID" value="PJE68996.1"/>
    <property type="molecule type" value="Genomic_DNA"/>
</dbReference>
<proteinExistence type="predicted"/>